<protein>
    <submittedName>
        <fullName evidence="4">Chorismate mutase/prephenate dehydrogenase</fullName>
        <ecNumber evidence="4">1.3.1.12</ecNumber>
        <ecNumber evidence="4">5.4.99.5</ecNumber>
    </submittedName>
</protein>
<dbReference type="PANTHER" id="PTHR21363">
    <property type="entry name" value="PREPHENATE DEHYDROGENASE"/>
    <property type="match status" value="1"/>
</dbReference>
<dbReference type="InterPro" id="IPR036291">
    <property type="entry name" value="NAD(P)-bd_dom_sf"/>
</dbReference>
<dbReference type="Pfam" id="PF20463">
    <property type="entry name" value="PDH_C"/>
    <property type="match status" value="1"/>
</dbReference>
<dbReference type="Gene3D" id="1.20.59.10">
    <property type="entry name" value="Chorismate mutase"/>
    <property type="match status" value="1"/>
</dbReference>
<organism evidence="4">
    <name type="scientific">uncultured marine crenarchaeote KM3-153-F8</name>
    <dbReference type="NCBI Taxonomy" id="526665"/>
    <lineage>
        <taxon>Archaea</taxon>
        <taxon>Nitrososphaerota</taxon>
        <taxon>Nitrososphaeria</taxon>
        <taxon>Nitrosopumilales</taxon>
        <taxon>environmental samples</taxon>
    </lineage>
</organism>
<dbReference type="InterPro" id="IPR036263">
    <property type="entry name" value="Chorismate_II_sf"/>
</dbReference>
<dbReference type="AlphaFoldDB" id="B3V666"/>
<keyword evidence="1 4" id="KW-0560">Oxidoreductase</keyword>
<evidence type="ECO:0000259" key="3">
    <source>
        <dbReference type="PROSITE" id="PS51176"/>
    </source>
</evidence>
<dbReference type="InterPro" id="IPR050812">
    <property type="entry name" value="Preph/Arog_dehydrog"/>
</dbReference>
<proteinExistence type="predicted"/>
<dbReference type="EMBL" id="EU686631">
    <property type="protein sequence ID" value="ACF09790.1"/>
    <property type="molecule type" value="Genomic_DNA"/>
</dbReference>
<dbReference type="GO" id="GO:0070403">
    <property type="term" value="F:NAD+ binding"/>
    <property type="evidence" value="ECO:0007669"/>
    <property type="project" value="InterPro"/>
</dbReference>
<dbReference type="GO" id="GO:0004665">
    <property type="term" value="F:prephenate dehydrogenase (NADP+) activity"/>
    <property type="evidence" value="ECO:0007669"/>
    <property type="project" value="InterPro"/>
</dbReference>
<dbReference type="EC" id="5.4.99.5" evidence="4"/>
<reference evidence="4" key="1">
    <citation type="journal article" date="2008" name="ISME J.">
        <title>Hindsight in the relative abundance, metabolic potential and genome dynamics of uncultivated marine archaea from comparative metagenomic analyses of bathypelagic plankton of different oceanic regions.</title>
        <authorList>
            <person name="Martin-Cuadrado A.B."/>
            <person name="Rodriguez-Valera F."/>
            <person name="Moreira D."/>
            <person name="Alba J.C."/>
            <person name="Ivars-Martinez E."/>
            <person name="Henn M.R."/>
            <person name="Talla E."/>
            <person name="Lopez-Garcia P."/>
        </authorList>
    </citation>
    <scope>NUCLEOTIDE SEQUENCE</scope>
</reference>
<dbReference type="PROSITE" id="PS51168">
    <property type="entry name" value="CHORISMATE_MUT_2"/>
    <property type="match status" value="1"/>
</dbReference>
<dbReference type="GO" id="GO:0004106">
    <property type="term" value="F:chorismate mutase activity"/>
    <property type="evidence" value="ECO:0007669"/>
    <property type="project" value="UniProtKB-EC"/>
</dbReference>
<dbReference type="InterPro" id="IPR036979">
    <property type="entry name" value="CM_dom_sf"/>
</dbReference>
<dbReference type="SUPFAM" id="SSF51735">
    <property type="entry name" value="NAD(P)-binding Rossmann-fold domains"/>
    <property type="match status" value="1"/>
</dbReference>
<dbReference type="SMART" id="SM00830">
    <property type="entry name" value="CM_2"/>
    <property type="match status" value="1"/>
</dbReference>
<name>B3V666_9ARCH</name>
<evidence type="ECO:0000256" key="1">
    <source>
        <dbReference type="ARBA" id="ARBA00023002"/>
    </source>
</evidence>
<dbReference type="InterPro" id="IPR002701">
    <property type="entry name" value="CM_II_prokaryot"/>
</dbReference>
<dbReference type="PANTHER" id="PTHR21363:SF0">
    <property type="entry name" value="PREPHENATE DEHYDROGENASE [NADP(+)]"/>
    <property type="match status" value="1"/>
</dbReference>
<dbReference type="GO" id="GO:0046417">
    <property type="term" value="P:chorismate metabolic process"/>
    <property type="evidence" value="ECO:0007669"/>
    <property type="project" value="InterPro"/>
</dbReference>
<dbReference type="InterPro" id="IPR046826">
    <property type="entry name" value="PDH_N"/>
</dbReference>
<dbReference type="Gene3D" id="1.10.3660.10">
    <property type="entry name" value="6-phosphogluconate dehydrogenase C-terminal like domain"/>
    <property type="match status" value="1"/>
</dbReference>
<dbReference type="Pfam" id="PF02153">
    <property type="entry name" value="PDH_N"/>
    <property type="match status" value="1"/>
</dbReference>
<dbReference type="InterPro" id="IPR008927">
    <property type="entry name" value="6-PGluconate_DH-like_C_sf"/>
</dbReference>
<dbReference type="InterPro" id="IPR046825">
    <property type="entry name" value="PDH_C"/>
</dbReference>
<dbReference type="SUPFAM" id="SSF48179">
    <property type="entry name" value="6-phosphogluconate dehydrogenase C-terminal domain-like"/>
    <property type="match status" value="1"/>
</dbReference>
<evidence type="ECO:0000259" key="2">
    <source>
        <dbReference type="PROSITE" id="PS51168"/>
    </source>
</evidence>
<feature type="domain" description="Chorismate mutase" evidence="2">
    <location>
        <begin position="1"/>
        <end position="92"/>
    </location>
</feature>
<dbReference type="EC" id="1.3.1.12" evidence="4"/>
<dbReference type="GO" id="GO:0008977">
    <property type="term" value="F:prephenate dehydrogenase (NAD+) activity"/>
    <property type="evidence" value="ECO:0007669"/>
    <property type="project" value="UniProtKB-EC"/>
</dbReference>
<accession>B3V666</accession>
<reference evidence="4" key="2">
    <citation type="submission" date="2008-08" db="EMBL/GenBank/DDBJ databases">
        <authorList>
            <person name="Martin-Cuadrado A.-B."/>
            <person name="Rodriguez-Valera F."/>
            <person name="Moreira D."/>
            <person name="Alba J.-C."/>
            <person name="Ivars-Martinez E."/>
            <person name="Henn M.R."/>
            <person name="Talla E."/>
            <person name="Lopez-Garcia P."/>
        </authorList>
    </citation>
    <scope>NUCLEOTIDE SEQUENCE</scope>
</reference>
<evidence type="ECO:0000313" key="4">
    <source>
        <dbReference type="EMBL" id="ACF09790.1"/>
    </source>
</evidence>
<dbReference type="PROSITE" id="PS51176">
    <property type="entry name" value="PDH_ADH"/>
    <property type="match status" value="1"/>
</dbReference>
<sequence>MTNDKRLSKSRSSIEDVTVQIIKLIHKRLELGKEIAELKYEIGLPLHDPKQEKKLYKTVLKKTKNLDFDPSYRKQIIKLLVNKTLSEEQYFIRQTKHKSSSKKLKISIIGGTGNMGQWLTKYFSSFGYDVGIYSRNLNKKTKFSPFPPEYISGSGPYFSVPIFNSIKDCVTNSDIIIVSVPISKTNKILDEIALYSGKNHTIVEISSIKSDIVKNMKKLSKKHQSTFLSIHPLFGPGASIYNKQKYALIPIKSELKEKQSFRKIFPNSKLTICNVISHDKSMAYVISLIYYINLVLLSTTPKSSQIRDLSGNTFTLQNILSLAMLNDKPEIISSLQIDNKYFLKILKNYLNESQKINLLISKNNSKKLSNLIKKLQKNSSNFDITSSYDYLYSFIDELNS</sequence>
<dbReference type="Pfam" id="PF01817">
    <property type="entry name" value="CM_2"/>
    <property type="match status" value="1"/>
</dbReference>
<dbReference type="Gene3D" id="3.40.50.720">
    <property type="entry name" value="NAD(P)-binding Rossmann-like Domain"/>
    <property type="match status" value="1"/>
</dbReference>
<dbReference type="InterPro" id="IPR003099">
    <property type="entry name" value="Prephen_DH"/>
</dbReference>
<feature type="domain" description="Prephenate/arogenate dehydrogenase" evidence="3">
    <location>
        <begin position="104"/>
        <end position="390"/>
    </location>
</feature>
<keyword evidence="4" id="KW-0413">Isomerase</keyword>
<dbReference type="SUPFAM" id="SSF48600">
    <property type="entry name" value="Chorismate mutase II"/>
    <property type="match status" value="1"/>
</dbReference>
<dbReference type="GO" id="GO:0006571">
    <property type="term" value="P:tyrosine biosynthetic process"/>
    <property type="evidence" value="ECO:0007669"/>
    <property type="project" value="InterPro"/>
</dbReference>